<evidence type="ECO:0000313" key="3">
    <source>
        <dbReference type="Proteomes" id="UP000199469"/>
    </source>
</evidence>
<keyword evidence="1" id="KW-0812">Transmembrane</keyword>
<dbReference type="RefSeq" id="WP_089789890.1">
    <property type="nucleotide sequence ID" value="NZ_FOIU01000001.1"/>
</dbReference>
<name>A0A1I0MJH6_9FLAO</name>
<reference evidence="3" key="1">
    <citation type="submission" date="2016-10" db="EMBL/GenBank/DDBJ databases">
        <authorList>
            <person name="Varghese N."/>
            <person name="Submissions S."/>
        </authorList>
    </citation>
    <scope>NUCLEOTIDE SEQUENCE [LARGE SCALE GENOMIC DNA]</scope>
    <source>
        <strain evidence="3">DSM 17724</strain>
    </source>
</reference>
<dbReference type="OrthoDB" id="1449578at2"/>
<dbReference type="EMBL" id="FOIU01000001">
    <property type="protein sequence ID" value="SEV88443.1"/>
    <property type="molecule type" value="Genomic_DNA"/>
</dbReference>
<keyword evidence="1" id="KW-1133">Transmembrane helix</keyword>
<keyword evidence="1" id="KW-0472">Membrane</keyword>
<dbReference type="Proteomes" id="UP000199469">
    <property type="component" value="Unassembled WGS sequence"/>
</dbReference>
<dbReference type="AlphaFoldDB" id="A0A1I0MJH6"/>
<keyword evidence="3" id="KW-1185">Reference proteome</keyword>
<evidence type="ECO:0000313" key="2">
    <source>
        <dbReference type="EMBL" id="SEV88443.1"/>
    </source>
</evidence>
<dbReference type="STRING" id="356305.SAMN05421841_0015"/>
<accession>A0A1I0MJH6</accession>
<gene>
    <name evidence="2" type="ORF">SAMN05421841_0015</name>
</gene>
<organism evidence="2 3">
    <name type="scientific">Chryseobacterium wanjuense</name>
    <dbReference type="NCBI Taxonomy" id="356305"/>
    <lineage>
        <taxon>Bacteria</taxon>
        <taxon>Pseudomonadati</taxon>
        <taxon>Bacteroidota</taxon>
        <taxon>Flavobacteriia</taxon>
        <taxon>Flavobacteriales</taxon>
        <taxon>Weeksellaceae</taxon>
        <taxon>Chryseobacterium group</taxon>
        <taxon>Chryseobacterium</taxon>
    </lineage>
</organism>
<proteinExistence type="predicted"/>
<feature type="transmembrane region" description="Helical" evidence="1">
    <location>
        <begin position="28"/>
        <end position="50"/>
    </location>
</feature>
<feature type="transmembrane region" description="Helical" evidence="1">
    <location>
        <begin position="70"/>
        <end position="92"/>
    </location>
</feature>
<evidence type="ECO:0000256" key="1">
    <source>
        <dbReference type="SAM" id="Phobius"/>
    </source>
</evidence>
<protein>
    <submittedName>
        <fullName evidence="2">Uncharacterized protein</fullName>
    </submittedName>
</protein>
<sequence>MMSIFIMIGAYRYYAGLAQRFGKTKWHFGLLAIGIYLGFQILFLFCYGIYKGLTNPTALSNNNNYDYGNFTFVNFISWLFAIAVVYGFHTYLEKKFTKEMVRKPSSEIEEIGNKE</sequence>